<dbReference type="Pfam" id="PF10040">
    <property type="entry name" value="CRISPR_Cas6"/>
    <property type="match status" value="1"/>
</dbReference>
<gene>
    <name evidence="2" type="ORF">AUJ95_04330</name>
</gene>
<dbReference type="STRING" id="1817895.AUJ95_04330"/>
<comment type="caution">
    <text evidence="2">The sequence shown here is derived from an EMBL/GenBank/DDBJ whole genome shotgun (WGS) entry which is preliminary data.</text>
</comment>
<organism evidence="2 3">
    <name type="scientific">Candidatus Desantisbacteria bacterium CG2_30_40_21</name>
    <dbReference type="NCBI Taxonomy" id="1817895"/>
    <lineage>
        <taxon>Bacteria</taxon>
        <taxon>Candidatus Desantisiibacteriota</taxon>
    </lineage>
</organism>
<name>A0A1J5DZ29_9BACT</name>
<dbReference type="AlphaFoldDB" id="A0A1J5DZ29"/>
<dbReference type="EMBL" id="MNYI01000112">
    <property type="protein sequence ID" value="OIP40643.1"/>
    <property type="molecule type" value="Genomic_DNA"/>
</dbReference>
<dbReference type="Gene3D" id="3.30.70.1900">
    <property type="match status" value="1"/>
</dbReference>
<proteinExistence type="predicted"/>
<feature type="domain" description="CRISPR-associated protein Cas6 C-terminal" evidence="1">
    <location>
        <begin position="218"/>
        <end position="336"/>
    </location>
</feature>
<protein>
    <recommendedName>
        <fullName evidence="1">CRISPR-associated protein Cas6 C-terminal domain-containing protein</fullName>
    </recommendedName>
</protein>
<evidence type="ECO:0000313" key="2">
    <source>
        <dbReference type="EMBL" id="OIP40643.1"/>
    </source>
</evidence>
<sequence>MAIIAVHSYNSLIKDITLNTLNSLYLHKYQITIQPEEPITLPAYKGSALRGVFGHSLRKTICVQKDTDCRECLLRLKCVYSYIFETPIPEDDPFCRKYSSALHPYIITPPITTKRYFKEDEQLHFEVVLIGKANDYLPYFVYTFIEMGKMGIGKDRGRFKLINVSAHQDDGSSIEIFNSSDNILKVSQHKIDSEILSPIFNESKSGQTHRSAPTLTLVFDTPVRIKDEGDLAAELPFNLLIKRLYDRAVLLSHYHCQGEMENGDKFLDGVSEVRIKDSRLRWYDWERYSSRKGRMKLGGLMGSISYEGNLDKFLPLLKIGEYIHVGKAVTFGLGRYRVT</sequence>
<reference evidence="2 3" key="1">
    <citation type="journal article" date="2016" name="Environ. Microbiol.">
        <title>Genomic resolution of a cold subsurface aquifer community provides metabolic insights for novel microbes adapted to high CO concentrations.</title>
        <authorList>
            <person name="Probst A.J."/>
            <person name="Castelle C.J."/>
            <person name="Singh A."/>
            <person name="Brown C.T."/>
            <person name="Anantharaman K."/>
            <person name="Sharon I."/>
            <person name="Hug L.A."/>
            <person name="Burstein D."/>
            <person name="Emerson J.B."/>
            <person name="Thomas B.C."/>
            <person name="Banfield J.F."/>
        </authorList>
    </citation>
    <scope>NUCLEOTIDE SEQUENCE [LARGE SCALE GENOMIC DNA]</scope>
    <source>
        <strain evidence="2">CG2_30_40_21</strain>
    </source>
</reference>
<dbReference type="InterPro" id="IPR019267">
    <property type="entry name" value="CRISPR-assoc_Cas6_C"/>
</dbReference>
<evidence type="ECO:0000259" key="1">
    <source>
        <dbReference type="Pfam" id="PF10040"/>
    </source>
</evidence>
<accession>A0A1J5DZ29</accession>
<dbReference type="Proteomes" id="UP000183085">
    <property type="component" value="Unassembled WGS sequence"/>
</dbReference>
<evidence type="ECO:0000313" key="3">
    <source>
        <dbReference type="Proteomes" id="UP000183085"/>
    </source>
</evidence>